<dbReference type="InterPro" id="IPR040353">
    <property type="entry name" value="FLX/FLX-like"/>
</dbReference>
<feature type="compositionally biased region" description="Low complexity" evidence="7">
    <location>
        <begin position="626"/>
        <end position="639"/>
    </location>
</feature>
<reference evidence="10" key="1">
    <citation type="submission" date="2024-02" db="EMBL/GenBank/DDBJ databases">
        <authorList>
            <consortium name="ELIXIR-Norway"/>
            <consortium name="Elixir Norway"/>
        </authorList>
    </citation>
    <scope>NUCLEOTIDE SEQUENCE</scope>
</reference>
<keyword evidence="2" id="KW-0217">Developmental protein</keyword>
<keyword evidence="3 6" id="KW-0175">Coiled coil</keyword>
<dbReference type="PROSITE" id="PS50102">
    <property type="entry name" value="RRM"/>
    <property type="match status" value="1"/>
</dbReference>
<evidence type="ECO:0000256" key="1">
    <source>
        <dbReference type="ARBA" id="ARBA00005405"/>
    </source>
</evidence>
<protein>
    <submittedName>
        <fullName evidence="10">Uncharacterized protein</fullName>
    </submittedName>
</protein>
<dbReference type="Pfam" id="PF00397">
    <property type="entry name" value="WW"/>
    <property type="match status" value="1"/>
</dbReference>
<dbReference type="InterPro" id="IPR000504">
    <property type="entry name" value="RRM_dom"/>
</dbReference>
<dbReference type="SMART" id="SM00456">
    <property type="entry name" value="WW"/>
    <property type="match status" value="1"/>
</dbReference>
<feature type="compositionally biased region" description="Low complexity" evidence="7">
    <location>
        <begin position="404"/>
        <end position="419"/>
    </location>
</feature>
<feature type="compositionally biased region" description="Polar residues" evidence="7">
    <location>
        <begin position="390"/>
        <end position="403"/>
    </location>
</feature>
<gene>
    <name evidence="10" type="ORF">CSSPTR1EN2_LOCUS4975</name>
</gene>
<dbReference type="InterPro" id="IPR035979">
    <property type="entry name" value="RBD_domain_sf"/>
</dbReference>
<feature type="region of interest" description="Disordered" evidence="7">
    <location>
        <begin position="270"/>
        <end position="294"/>
    </location>
</feature>
<dbReference type="PROSITE" id="PS01159">
    <property type="entry name" value="WW_DOMAIN_1"/>
    <property type="match status" value="1"/>
</dbReference>
<accession>A0ABP0TLB1</accession>
<dbReference type="CDD" id="cd12362">
    <property type="entry name" value="RRM3_CELF1-6"/>
    <property type="match status" value="1"/>
</dbReference>
<evidence type="ECO:0000313" key="10">
    <source>
        <dbReference type="EMBL" id="CAK9199515.1"/>
    </source>
</evidence>
<dbReference type="Proteomes" id="UP001497512">
    <property type="component" value="Chromosome 12"/>
</dbReference>
<feature type="compositionally biased region" description="Low complexity" evidence="7">
    <location>
        <begin position="576"/>
        <end position="614"/>
    </location>
</feature>
<dbReference type="Gene3D" id="3.30.70.330">
    <property type="match status" value="1"/>
</dbReference>
<dbReference type="InterPro" id="IPR036020">
    <property type="entry name" value="WW_dom_sf"/>
</dbReference>
<name>A0ABP0TLB1_9BRYO</name>
<feature type="coiled-coil region" evidence="6">
    <location>
        <begin position="173"/>
        <end position="235"/>
    </location>
</feature>
<proteinExistence type="inferred from homology"/>
<keyword evidence="4" id="KW-0287">Flowering</keyword>
<dbReference type="Gene3D" id="2.20.70.10">
    <property type="match status" value="1"/>
</dbReference>
<evidence type="ECO:0000259" key="9">
    <source>
        <dbReference type="PROSITE" id="PS50102"/>
    </source>
</evidence>
<evidence type="ECO:0000256" key="6">
    <source>
        <dbReference type="SAM" id="Coils"/>
    </source>
</evidence>
<feature type="compositionally biased region" description="Low complexity" evidence="7">
    <location>
        <begin position="765"/>
        <end position="779"/>
    </location>
</feature>
<dbReference type="PANTHER" id="PTHR33405">
    <property type="entry name" value="PROTEIN FLX-LIKE 2"/>
    <property type="match status" value="1"/>
</dbReference>
<evidence type="ECO:0000256" key="2">
    <source>
        <dbReference type="ARBA" id="ARBA00022473"/>
    </source>
</evidence>
<sequence>MSNRNRMPVPHVLNARSVTQNGPNNLRPLAYGHQVRPQLVGAPPVLSGPPPGMLEQKISTQHSEIQRLLTENQRLAATHVALRQELAAAQQEVQRLQALVAGIQAEKDGQMRALLEKSGKLEADLRAAEPLKAELHQAQTDCQKLHVHSQELAQQVRTVSQELQRAHVEAQQVPSMRAELDTLRQELQRARAAFELEKKANSEQLEQRQAMEKNLVSMARDLEKLRAEHTNAENRAHHNSGVASYNGGYPVQDGTYGIMSQQGYGDGYSMHSQEAVPTGNNLQQGASPGESDLNKSHAEANKYMTVQDGNSTYQSTNGNLVQDANLYRPPDWKPAQEWEMHKAPDGKPFYHNQLTGATQWEKPTSLDSQHYVQAAQVPGQVLEGGHFPSVQPNNQTQQEVSVAQMQQGGTPAQQQQLTQYAQPVQNAAQHAASYTAHPGPQMQQAGLYVQHPGVYMPHPGMYMQSGSHLQQPGVYMQQQLTQTPPVAGQIQQPGVPLVAPIPAPLGTQMQPPILPLQGQALQSTPSTQLPQVVHSPLNYGMPGVMAHQVPTQARGQVQHITQPSQLPPLMPTPVGQQPMQQSSLSQPNQISSSRPGAYSSQSPQRQQPNLQQSQAHPRTPAQAATSQPQSLPQGPSQPSHTPHVSAPPLIHPRPQISETPTPVKSAPLLPLTATSGPQGANLFVFGIPEDMGDKKLADLFSPYGSVVYAKVGVEKDTGRNRTYGFVSMDSSQAAEAAILQVNGMSISGKRIKVELKRGESDGHSQHQQPQQQQQHSQHQNPSGGVGPTRWHHGHNGNSGYRPY</sequence>
<feature type="region of interest" description="Disordered" evidence="7">
    <location>
        <begin position="757"/>
        <end position="803"/>
    </location>
</feature>
<keyword evidence="5" id="KW-0694">RNA-binding</keyword>
<evidence type="ECO:0000313" key="11">
    <source>
        <dbReference type="Proteomes" id="UP001497512"/>
    </source>
</evidence>
<dbReference type="PROSITE" id="PS50020">
    <property type="entry name" value="WW_DOMAIN_2"/>
    <property type="match status" value="1"/>
</dbReference>
<dbReference type="InterPro" id="IPR012677">
    <property type="entry name" value="Nucleotide-bd_a/b_plait_sf"/>
</dbReference>
<evidence type="ECO:0000256" key="5">
    <source>
        <dbReference type="PROSITE-ProRule" id="PRU00176"/>
    </source>
</evidence>
<evidence type="ECO:0000259" key="8">
    <source>
        <dbReference type="PROSITE" id="PS50020"/>
    </source>
</evidence>
<dbReference type="InterPro" id="IPR001202">
    <property type="entry name" value="WW_dom"/>
</dbReference>
<organism evidence="10 11">
    <name type="scientific">Sphagnum troendelagicum</name>
    <dbReference type="NCBI Taxonomy" id="128251"/>
    <lineage>
        <taxon>Eukaryota</taxon>
        <taxon>Viridiplantae</taxon>
        <taxon>Streptophyta</taxon>
        <taxon>Embryophyta</taxon>
        <taxon>Bryophyta</taxon>
        <taxon>Sphagnophytina</taxon>
        <taxon>Sphagnopsida</taxon>
        <taxon>Sphagnales</taxon>
        <taxon>Sphagnaceae</taxon>
        <taxon>Sphagnum</taxon>
    </lineage>
</organism>
<dbReference type="SMART" id="SM00360">
    <property type="entry name" value="RRM"/>
    <property type="match status" value="1"/>
</dbReference>
<evidence type="ECO:0000256" key="3">
    <source>
        <dbReference type="ARBA" id="ARBA00023054"/>
    </source>
</evidence>
<feature type="coiled-coil region" evidence="6">
    <location>
        <begin position="65"/>
        <end position="106"/>
    </location>
</feature>
<keyword evidence="11" id="KW-1185">Reference proteome</keyword>
<feature type="domain" description="WW" evidence="8">
    <location>
        <begin position="338"/>
        <end position="365"/>
    </location>
</feature>
<feature type="domain" description="RRM" evidence="9">
    <location>
        <begin position="680"/>
        <end position="758"/>
    </location>
</feature>
<dbReference type="Pfam" id="PF00076">
    <property type="entry name" value="RRM_1"/>
    <property type="match status" value="1"/>
</dbReference>
<dbReference type="CDD" id="cd00201">
    <property type="entry name" value="WW"/>
    <property type="match status" value="1"/>
</dbReference>
<feature type="region of interest" description="Disordered" evidence="7">
    <location>
        <begin position="386"/>
        <end position="419"/>
    </location>
</feature>
<evidence type="ECO:0000256" key="4">
    <source>
        <dbReference type="ARBA" id="ARBA00023089"/>
    </source>
</evidence>
<comment type="similarity">
    <text evidence="1">Belongs to the FLX family.</text>
</comment>
<dbReference type="SUPFAM" id="SSF54928">
    <property type="entry name" value="RNA-binding domain, RBD"/>
    <property type="match status" value="1"/>
</dbReference>
<feature type="region of interest" description="Disordered" evidence="7">
    <location>
        <begin position="563"/>
        <end position="672"/>
    </location>
</feature>
<dbReference type="SUPFAM" id="SSF51045">
    <property type="entry name" value="WW domain"/>
    <property type="match status" value="1"/>
</dbReference>
<dbReference type="EMBL" id="OZ019904">
    <property type="protein sequence ID" value="CAK9199515.1"/>
    <property type="molecule type" value="Genomic_DNA"/>
</dbReference>
<evidence type="ECO:0000256" key="7">
    <source>
        <dbReference type="SAM" id="MobiDB-lite"/>
    </source>
</evidence>
<dbReference type="PANTHER" id="PTHR33405:SF20">
    <property type="entry name" value="PROTEIN FLX-LIKE 3"/>
    <property type="match status" value="1"/>
</dbReference>